<evidence type="ECO:0000256" key="2">
    <source>
        <dbReference type="ARBA" id="ARBA00022692"/>
    </source>
</evidence>
<dbReference type="GO" id="GO:0017046">
    <property type="term" value="F:peptide hormone binding"/>
    <property type="evidence" value="ECO:0007669"/>
    <property type="project" value="TreeGrafter"/>
</dbReference>
<evidence type="ECO:0000313" key="7">
    <source>
        <dbReference type="Proteomes" id="UP000038040"/>
    </source>
</evidence>
<dbReference type="GO" id="GO:0038023">
    <property type="term" value="F:signaling receptor activity"/>
    <property type="evidence" value="ECO:0007669"/>
    <property type="project" value="TreeGrafter"/>
</dbReference>
<keyword evidence="8" id="KW-1185">Reference proteome</keyword>
<protein>
    <submittedName>
        <fullName evidence="9">ANF_receptor domain-containing protein</fullName>
    </submittedName>
</protein>
<gene>
    <name evidence="6" type="ORF">DME_LOCUS105</name>
</gene>
<evidence type="ECO:0000313" key="9">
    <source>
        <dbReference type="WBParaSite" id="DME_0000287601-mRNA-1"/>
    </source>
</evidence>
<name>A0A0N4U7B9_DRAME</name>
<dbReference type="InterPro" id="IPR001828">
    <property type="entry name" value="ANF_lig-bd_rcpt"/>
</dbReference>
<dbReference type="OrthoDB" id="302535at2759"/>
<dbReference type="InterPro" id="IPR052612">
    <property type="entry name" value="ANP_Clearance_Receptor"/>
</dbReference>
<dbReference type="Proteomes" id="UP000038040">
    <property type="component" value="Unplaced"/>
</dbReference>
<dbReference type="EMBL" id="UYYG01000001">
    <property type="protein sequence ID" value="VDN50132.1"/>
    <property type="molecule type" value="Genomic_DNA"/>
</dbReference>
<evidence type="ECO:0000313" key="8">
    <source>
        <dbReference type="Proteomes" id="UP000274756"/>
    </source>
</evidence>
<dbReference type="GO" id="GO:0016020">
    <property type="term" value="C:membrane"/>
    <property type="evidence" value="ECO:0007669"/>
    <property type="project" value="UniProtKB-SubCell"/>
</dbReference>
<organism evidence="7 9">
    <name type="scientific">Dracunculus medinensis</name>
    <name type="common">Guinea worm</name>
    <dbReference type="NCBI Taxonomy" id="318479"/>
    <lineage>
        <taxon>Eukaryota</taxon>
        <taxon>Metazoa</taxon>
        <taxon>Ecdysozoa</taxon>
        <taxon>Nematoda</taxon>
        <taxon>Chromadorea</taxon>
        <taxon>Rhabditida</taxon>
        <taxon>Spirurina</taxon>
        <taxon>Dracunculoidea</taxon>
        <taxon>Dracunculidae</taxon>
        <taxon>Dracunculus</taxon>
    </lineage>
</organism>
<keyword evidence="3" id="KW-1133">Transmembrane helix</keyword>
<accession>A0A0N4U7B9</accession>
<comment type="subcellular location">
    <subcellularLocation>
        <location evidence="1">Membrane</location>
    </subcellularLocation>
</comment>
<dbReference type="AlphaFoldDB" id="A0A0N4U7B9"/>
<proteinExistence type="predicted"/>
<keyword evidence="2" id="KW-0812">Transmembrane</keyword>
<evidence type="ECO:0000256" key="3">
    <source>
        <dbReference type="ARBA" id="ARBA00022989"/>
    </source>
</evidence>
<evidence type="ECO:0000313" key="6">
    <source>
        <dbReference type="EMBL" id="VDN50132.1"/>
    </source>
</evidence>
<dbReference type="Pfam" id="PF01094">
    <property type="entry name" value="ANF_receptor"/>
    <property type="match status" value="1"/>
</dbReference>
<feature type="domain" description="Receptor ligand binding region" evidence="5">
    <location>
        <begin position="74"/>
        <end position="192"/>
    </location>
</feature>
<evidence type="ECO:0000256" key="1">
    <source>
        <dbReference type="ARBA" id="ARBA00004370"/>
    </source>
</evidence>
<evidence type="ECO:0000259" key="5">
    <source>
        <dbReference type="Pfam" id="PF01094"/>
    </source>
</evidence>
<dbReference type="WBParaSite" id="DME_0000287601-mRNA-1">
    <property type="protein sequence ID" value="DME_0000287601-mRNA-1"/>
    <property type="gene ID" value="DME_0000287601"/>
</dbReference>
<dbReference type="InterPro" id="IPR028082">
    <property type="entry name" value="Peripla_BP_I"/>
</dbReference>
<evidence type="ECO:0000256" key="4">
    <source>
        <dbReference type="ARBA" id="ARBA00023136"/>
    </source>
</evidence>
<keyword evidence="4" id="KW-0472">Membrane</keyword>
<dbReference type="STRING" id="318479.A0A0N4U7B9"/>
<dbReference type="PANTHER" id="PTHR44755">
    <property type="entry name" value="NATRIURETIC PEPTIDE RECEPTOR 3-RELATED"/>
    <property type="match status" value="1"/>
</dbReference>
<dbReference type="PANTHER" id="PTHR44755:SF11">
    <property type="entry name" value="ATRIAL NATRIURETIC PEPTIDE RECEPTOR 3 ISOFORM X1"/>
    <property type="match status" value="1"/>
</dbReference>
<reference evidence="6 8" key="2">
    <citation type="submission" date="2018-11" db="EMBL/GenBank/DDBJ databases">
        <authorList>
            <consortium name="Pathogen Informatics"/>
        </authorList>
    </citation>
    <scope>NUCLEOTIDE SEQUENCE [LARGE SCALE GENOMIC DNA]</scope>
</reference>
<reference evidence="9" key="1">
    <citation type="submission" date="2017-02" db="UniProtKB">
        <authorList>
            <consortium name="WormBaseParasite"/>
        </authorList>
    </citation>
    <scope>IDENTIFICATION</scope>
</reference>
<dbReference type="Proteomes" id="UP000274756">
    <property type="component" value="Unassembled WGS sequence"/>
</dbReference>
<sequence>MLFTVENHGGILKWKSKFDRPMLGALFLPPNRTVQDIGGVKNLHLAHIDSVKPILDIAIEDAWQRYLTQWKSKSTWLEIFIAPINECEDQKRVAWAALEAIQWTNGSGLDVAFGPACDYVLATANRILSFSGVPMFTSAGFSEFFKDKERDAELIIRVGPVHDHIDEMIEEISRKFGWTHMTLFYEKNFWKSELLESGFCKMLMNGLFVRAANKRSNLKPNPQMLPKHNKRKGIRNLYKKHLIENVGTDRAGRFFFNF</sequence>
<dbReference type="Gene3D" id="3.40.50.2300">
    <property type="match status" value="1"/>
</dbReference>
<dbReference type="GO" id="GO:0007165">
    <property type="term" value="P:signal transduction"/>
    <property type="evidence" value="ECO:0007669"/>
    <property type="project" value="TreeGrafter"/>
</dbReference>
<dbReference type="SUPFAM" id="SSF53822">
    <property type="entry name" value="Periplasmic binding protein-like I"/>
    <property type="match status" value="1"/>
</dbReference>